<keyword evidence="7" id="KW-0732">Signal</keyword>
<evidence type="ECO:0000256" key="4">
    <source>
        <dbReference type="ARBA" id="ARBA00022989"/>
    </source>
</evidence>
<proteinExistence type="predicted"/>
<evidence type="ECO:0000256" key="1">
    <source>
        <dbReference type="ARBA" id="ARBA00004141"/>
    </source>
</evidence>
<dbReference type="PANTHER" id="PTHR30071:SF1">
    <property type="entry name" value="CYTOCHROME B_B6 PROTEIN-RELATED"/>
    <property type="match status" value="1"/>
</dbReference>
<dbReference type="GO" id="GO:0017004">
    <property type="term" value="P:cytochrome complex assembly"/>
    <property type="evidence" value="ECO:0007669"/>
    <property type="project" value="UniProtKB-KW"/>
</dbReference>
<evidence type="ECO:0000259" key="8">
    <source>
        <dbReference type="Pfam" id="PF01578"/>
    </source>
</evidence>
<sequence>MNKKYPQWFAAGIGAVMLVAGLLAAHTAGAQAICPLNTMKPKKVTLLETFKQLPILSQGRIKPMETYAQSFLMQLSGKSRYEKESAVQWFARFLFAPRTTFNDKIFLINNPEILEALKVDPEKKRRYSYQQLEPSFGKLEELARVAHAMDEKSQSVVEKELVRVYSNFQVYARLSGAFGYGFQHPDFTITDPQAIELLQLPKDQGQYSFYDVVDKADLLQKAAEPLEKKAFKDWNETEKEFARLMNAIYFWTDRYGDCPLGIIPTLDHEDEQWFSPMDIIRTAFYEPVYHAEVKSLRDMTLGYWSGSQLEFDIAGRAFMDSIVKRLSSKEKKAVQRIPLELFYNKLNLFFWAKLFYGLAFMLFLYSLTTEKKWLYQSTLTLVLIGFVPHVSALILRILIMSRPPVSNLYETFIFVGLVSVILGIILELINKNWLGIVVASVCGVVALFIADKFSSDGDTMQMLVAVLNSNFWLSTHVLSITIGYAGCCVAGIMGHVYLLQAITKSQDKKRLEITYKNMMGILGFGLTMTFLGTNLGGIWADQSWGRFWGWDPKENGALLIILWCAIIFHCRISKLINPLGLAVGCVIGLIVVMWAWFGVNLLSVGLHSYGFTSGIANTLMLYVIAEVVFCVVAVTLLTKKGFKF</sequence>
<feature type="transmembrane region" description="Helical" evidence="6">
    <location>
        <begin position="348"/>
        <end position="367"/>
    </location>
</feature>
<feature type="domain" description="Cytochrome c assembly protein" evidence="8">
    <location>
        <begin position="405"/>
        <end position="607"/>
    </location>
</feature>
<keyword evidence="2 6" id="KW-0812">Transmembrane</keyword>
<feature type="transmembrane region" description="Helical" evidence="6">
    <location>
        <begin position="579"/>
        <end position="599"/>
    </location>
</feature>
<evidence type="ECO:0000256" key="3">
    <source>
        <dbReference type="ARBA" id="ARBA00022748"/>
    </source>
</evidence>
<dbReference type="STRING" id="1802270.A3C07_04665"/>
<keyword evidence="3" id="KW-0201">Cytochrome c-type biogenesis</keyword>
<feature type="signal peptide" evidence="7">
    <location>
        <begin position="1"/>
        <end position="32"/>
    </location>
</feature>
<name>A0A1G2KH74_9BACT</name>
<feature type="transmembrane region" description="Helical" evidence="6">
    <location>
        <begin position="555"/>
        <end position="572"/>
    </location>
</feature>
<evidence type="ECO:0000256" key="7">
    <source>
        <dbReference type="SAM" id="SignalP"/>
    </source>
</evidence>
<evidence type="ECO:0000256" key="2">
    <source>
        <dbReference type="ARBA" id="ARBA00022692"/>
    </source>
</evidence>
<accession>A0A1G2KH74</accession>
<comment type="subcellular location">
    <subcellularLocation>
        <location evidence="1">Membrane</location>
        <topology evidence="1">Multi-pass membrane protein</topology>
    </subcellularLocation>
</comment>
<feature type="transmembrane region" description="Helical" evidence="6">
    <location>
        <begin position="379"/>
        <end position="399"/>
    </location>
</feature>
<gene>
    <name evidence="9" type="ORF">A3C07_04665</name>
</gene>
<organism evidence="9 10">
    <name type="scientific">Candidatus Sungbacteria bacterium RIFCSPHIGHO2_02_FULL_47_11</name>
    <dbReference type="NCBI Taxonomy" id="1802270"/>
    <lineage>
        <taxon>Bacteria</taxon>
        <taxon>Candidatus Sungiibacteriota</taxon>
    </lineage>
</organism>
<feature type="transmembrane region" description="Helical" evidence="6">
    <location>
        <begin position="433"/>
        <end position="450"/>
    </location>
</feature>
<reference evidence="9 10" key="1">
    <citation type="journal article" date="2016" name="Nat. Commun.">
        <title>Thousands of microbial genomes shed light on interconnected biogeochemical processes in an aquifer system.</title>
        <authorList>
            <person name="Anantharaman K."/>
            <person name="Brown C.T."/>
            <person name="Hug L.A."/>
            <person name="Sharon I."/>
            <person name="Castelle C.J."/>
            <person name="Probst A.J."/>
            <person name="Thomas B.C."/>
            <person name="Singh A."/>
            <person name="Wilkins M.J."/>
            <person name="Karaoz U."/>
            <person name="Brodie E.L."/>
            <person name="Williams K.H."/>
            <person name="Hubbard S.S."/>
            <person name="Banfield J.F."/>
        </authorList>
    </citation>
    <scope>NUCLEOTIDE SEQUENCE [LARGE SCALE GENOMIC DNA]</scope>
</reference>
<feature type="chain" id="PRO_5009583399" description="Cytochrome c assembly protein domain-containing protein" evidence="7">
    <location>
        <begin position="33"/>
        <end position="644"/>
    </location>
</feature>
<comment type="caution">
    <text evidence="9">The sequence shown here is derived from an EMBL/GenBank/DDBJ whole genome shotgun (WGS) entry which is preliminary data.</text>
</comment>
<dbReference type="Proteomes" id="UP000179023">
    <property type="component" value="Unassembled WGS sequence"/>
</dbReference>
<keyword evidence="5 6" id="KW-0472">Membrane</keyword>
<dbReference type="AlphaFoldDB" id="A0A1G2KH74"/>
<dbReference type="GO" id="GO:0005886">
    <property type="term" value="C:plasma membrane"/>
    <property type="evidence" value="ECO:0007669"/>
    <property type="project" value="TreeGrafter"/>
</dbReference>
<dbReference type="EMBL" id="MHQI01000057">
    <property type="protein sequence ID" value="OGZ98745.1"/>
    <property type="molecule type" value="Genomic_DNA"/>
</dbReference>
<feature type="transmembrane region" description="Helical" evidence="6">
    <location>
        <begin position="405"/>
        <end position="426"/>
    </location>
</feature>
<dbReference type="Pfam" id="PF01578">
    <property type="entry name" value="Cytochrom_C_asm"/>
    <property type="match status" value="1"/>
</dbReference>
<feature type="transmembrane region" description="Helical" evidence="6">
    <location>
        <begin position="619"/>
        <end position="638"/>
    </location>
</feature>
<dbReference type="InterPro" id="IPR045062">
    <property type="entry name" value="Cyt_c_biogenesis_CcsA/CcmC"/>
</dbReference>
<dbReference type="PANTHER" id="PTHR30071">
    <property type="entry name" value="HEME EXPORTER PROTEIN C"/>
    <property type="match status" value="1"/>
</dbReference>
<protein>
    <recommendedName>
        <fullName evidence="8">Cytochrome c assembly protein domain-containing protein</fullName>
    </recommendedName>
</protein>
<feature type="transmembrane region" description="Helical" evidence="6">
    <location>
        <begin position="519"/>
        <end position="540"/>
    </location>
</feature>
<dbReference type="InterPro" id="IPR002541">
    <property type="entry name" value="Cyt_c_assembly"/>
</dbReference>
<evidence type="ECO:0000313" key="10">
    <source>
        <dbReference type="Proteomes" id="UP000179023"/>
    </source>
</evidence>
<dbReference type="GO" id="GO:0020037">
    <property type="term" value="F:heme binding"/>
    <property type="evidence" value="ECO:0007669"/>
    <property type="project" value="InterPro"/>
</dbReference>
<evidence type="ECO:0000256" key="6">
    <source>
        <dbReference type="SAM" id="Phobius"/>
    </source>
</evidence>
<evidence type="ECO:0000256" key="5">
    <source>
        <dbReference type="ARBA" id="ARBA00023136"/>
    </source>
</evidence>
<feature type="transmembrane region" description="Helical" evidence="6">
    <location>
        <begin position="470"/>
        <end position="498"/>
    </location>
</feature>
<evidence type="ECO:0000313" key="9">
    <source>
        <dbReference type="EMBL" id="OGZ98745.1"/>
    </source>
</evidence>
<keyword evidence="4 6" id="KW-1133">Transmembrane helix</keyword>